<dbReference type="Proteomes" id="UP000807306">
    <property type="component" value="Unassembled WGS sequence"/>
</dbReference>
<accession>A0A9P6JSN0</accession>
<organism evidence="1 2">
    <name type="scientific">Crepidotus variabilis</name>
    <dbReference type="NCBI Taxonomy" id="179855"/>
    <lineage>
        <taxon>Eukaryota</taxon>
        <taxon>Fungi</taxon>
        <taxon>Dikarya</taxon>
        <taxon>Basidiomycota</taxon>
        <taxon>Agaricomycotina</taxon>
        <taxon>Agaricomycetes</taxon>
        <taxon>Agaricomycetidae</taxon>
        <taxon>Agaricales</taxon>
        <taxon>Agaricineae</taxon>
        <taxon>Crepidotaceae</taxon>
        <taxon>Crepidotus</taxon>
    </lineage>
</organism>
<name>A0A9P6JSN0_9AGAR</name>
<comment type="caution">
    <text evidence="1">The sequence shown here is derived from an EMBL/GenBank/DDBJ whole genome shotgun (WGS) entry which is preliminary data.</text>
</comment>
<dbReference type="AlphaFoldDB" id="A0A9P6JSN0"/>
<protein>
    <submittedName>
        <fullName evidence="1">Uncharacterized protein</fullName>
    </submittedName>
</protein>
<proteinExistence type="predicted"/>
<sequence>MPPLPLEILDLFVDSIEDSQVGKKALCACMLVCKPFFVRARSRVFSRVELGLKYNSRALLKLLEYQAAGYPALGPRIKALKVCWDPEFLEEDSSFAEENKEKIGVLFSLSHPTCKVTNLELAFSLGDLSRLEPSQQAYRAMRAICSTSTLRKLGILFASNFPVEIFNIFQLTDLHMYMADFSIPLHSHSDSTSVSTTSSINPHPQVIVSRLRNFTLRFPEGITDPPEWRQPLTSPFSSLHSLLVELSNSTENSPDLSFNALLSTTQATLKNLVIYLHAGFFQNYCTSLLL</sequence>
<reference evidence="1" key="1">
    <citation type="submission" date="2020-11" db="EMBL/GenBank/DDBJ databases">
        <authorList>
            <consortium name="DOE Joint Genome Institute"/>
            <person name="Ahrendt S."/>
            <person name="Riley R."/>
            <person name="Andreopoulos W."/>
            <person name="Labutti K."/>
            <person name="Pangilinan J."/>
            <person name="Ruiz-Duenas F.J."/>
            <person name="Barrasa J.M."/>
            <person name="Sanchez-Garcia M."/>
            <person name="Camarero S."/>
            <person name="Miyauchi S."/>
            <person name="Serrano A."/>
            <person name="Linde D."/>
            <person name="Babiker R."/>
            <person name="Drula E."/>
            <person name="Ayuso-Fernandez I."/>
            <person name="Pacheco R."/>
            <person name="Padilla G."/>
            <person name="Ferreira P."/>
            <person name="Barriuso J."/>
            <person name="Kellner H."/>
            <person name="Castanera R."/>
            <person name="Alfaro M."/>
            <person name="Ramirez L."/>
            <person name="Pisabarro A.G."/>
            <person name="Kuo A."/>
            <person name="Tritt A."/>
            <person name="Lipzen A."/>
            <person name="He G."/>
            <person name="Yan M."/>
            <person name="Ng V."/>
            <person name="Cullen D."/>
            <person name="Martin F."/>
            <person name="Rosso M.-N."/>
            <person name="Henrissat B."/>
            <person name="Hibbett D."/>
            <person name="Martinez A.T."/>
            <person name="Grigoriev I.V."/>
        </authorList>
    </citation>
    <scope>NUCLEOTIDE SEQUENCE</scope>
    <source>
        <strain evidence="1">CBS 506.95</strain>
    </source>
</reference>
<keyword evidence="2" id="KW-1185">Reference proteome</keyword>
<dbReference type="EMBL" id="MU157838">
    <property type="protein sequence ID" value="KAF9530705.1"/>
    <property type="molecule type" value="Genomic_DNA"/>
</dbReference>
<evidence type="ECO:0000313" key="2">
    <source>
        <dbReference type="Proteomes" id="UP000807306"/>
    </source>
</evidence>
<gene>
    <name evidence="1" type="ORF">CPB83DRAFT_850161</name>
</gene>
<evidence type="ECO:0000313" key="1">
    <source>
        <dbReference type="EMBL" id="KAF9530705.1"/>
    </source>
</evidence>